<gene>
    <name evidence="9" type="ORF">GRAN_3131</name>
</gene>
<feature type="domain" description="Bacterial Ig-like" evidence="7">
    <location>
        <begin position="719"/>
        <end position="790"/>
    </location>
</feature>
<organism evidence="9 10">
    <name type="scientific">Granulicella sibirica</name>
    <dbReference type="NCBI Taxonomy" id="2479048"/>
    <lineage>
        <taxon>Bacteria</taxon>
        <taxon>Pseudomonadati</taxon>
        <taxon>Acidobacteriota</taxon>
        <taxon>Terriglobia</taxon>
        <taxon>Terriglobales</taxon>
        <taxon>Acidobacteriaceae</taxon>
        <taxon>Granulicella</taxon>
    </lineage>
</organism>
<evidence type="ECO:0000256" key="2">
    <source>
        <dbReference type="ARBA" id="ARBA00004496"/>
    </source>
</evidence>
<feature type="domain" description="HYDIN/VesB/CFA65-like Ig-like" evidence="8">
    <location>
        <begin position="500"/>
        <end position="594"/>
    </location>
</feature>
<dbReference type="InterPro" id="IPR013783">
    <property type="entry name" value="Ig-like_fold"/>
</dbReference>
<evidence type="ECO:0000256" key="4">
    <source>
        <dbReference type="ARBA" id="ARBA00023069"/>
    </source>
</evidence>
<keyword evidence="5" id="KW-0966">Cell projection</keyword>
<dbReference type="SUPFAM" id="SSF63829">
    <property type="entry name" value="Calcium-dependent phosphotriesterase"/>
    <property type="match status" value="1"/>
</dbReference>
<feature type="domain" description="Bacterial Ig-like" evidence="7">
    <location>
        <begin position="609"/>
        <end position="696"/>
    </location>
</feature>
<evidence type="ECO:0000256" key="5">
    <source>
        <dbReference type="ARBA" id="ARBA00023273"/>
    </source>
</evidence>
<evidence type="ECO:0000256" key="6">
    <source>
        <dbReference type="SAM" id="SignalP"/>
    </source>
</evidence>
<feature type="signal peptide" evidence="6">
    <location>
        <begin position="1"/>
        <end position="26"/>
    </location>
</feature>
<dbReference type="NCBIfam" id="NF012200">
    <property type="entry name" value="choice_anch_D"/>
    <property type="match status" value="2"/>
</dbReference>
<evidence type="ECO:0000313" key="10">
    <source>
        <dbReference type="Proteomes" id="UP000289437"/>
    </source>
</evidence>
<protein>
    <submittedName>
        <fullName evidence="9">Glycoprotein gp2</fullName>
    </submittedName>
</protein>
<evidence type="ECO:0000256" key="3">
    <source>
        <dbReference type="ARBA" id="ARBA00022490"/>
    </source>
</evidence>
<dbReference type="Pfam" id="PF16640">
    <property type="entry name" value="Big_3_5"/>
    <property type="match status" value="2"/>
</dbReference>
<evidence type="ECO:0000259" key="7">
    <source>
        <dbReference type="Pfam" id="PF16640"/>
    </source>
</evidence>
<dbReference type="PANTHER" id="PTHR46388:SF2">
    <property type="entry name" value="NHL REPEAT-CONTAINING PROTEIN 2"/>
    <property type="match status" value="1"/>
</dbReference>
<sequence length="807" mass="82243">MFRPLTHVSAVASLLSGLLAGHPANAQETPKIEIPHSIISLAPALRPHGQVVARNATDASFEHVPENYHVFAAATVGQDAGVELLTLNFDGATRLTKIQSKTKDFVVESAGTCHEGSSYSKGDSCALMVRFSPQGPGHRSGSINIANSAEAKPMFVGLAGNGYSPVVSFTPSQIVTVAGTSASNTGTIKSSTNLAVDGGDTLYIPDVGNKIIKEIDSSGTISTLSPVFAVPQSLVADSSGFLYSLNVTGSTYYFSYYAPYGSQSAYGTSYTAGSCTPSTPCPLTTVGMNRPANINIDPYDNLFFEEGTQGAAEMPVAIIAGGSDSLNLWYLRNQYVYSSTPPVSFAVDGSDTLYNFYNYGTTTCFLQSEPLYNAEYSPVAKKVAGGSACGFSGDGGQARSAEISKTVGQITFDVAGNLYFADAGNQRIRRIDASTGVISTIAGTGVSGYAGDTGAATAAAISNPTGLAVDSQGQVFILSNAPVAGPTQVIRKVNTTGYWNFGSQLKGTTSTTKLFTVANTGNSALTLAANAAISGVPDFAIDTTVTNCVLTAGSTLAAGQSCVIGIKFTPAVTGTRSSTLTLLDNTVAGANHIVLTGAGTLPAPKMSITSPTAAVKKGTTVTFAVSVAATTSAKPTGTVTFKVNGSNVGSVVTLSSTGTASTTFTESTAATYSLSAVYSGDANYSSATVSENLTVTASVKEPSTVSIAQAPFERTSCSSSPSFSVHVSSSGKMPTGLVQLMNGTTTMAWATLNNGVAQLSSAKMAGGLHTLVASYGGDSEHEPATSAPLSALTATGGAACPVPTPKM</sequence>
<dbReference type="Proteomes" id="UP000289437">
    <property type="component" value="Unassembled WGS sequence"/>
</dbReference>
<keyword evidence="10" id="KW-1185">Reference proteome</keyword>
<reference evidence="10" key="2">
    <citation type="submission" date="2019-02" db="EMBL/GenBank/DDBJ databases">
        <title>Granulicella sibirica sp. nov., a psychrotolerant acidobacterium isolated from an organic soil layer in forested tundra, West Siberia.</title>
        <authorList>
            <person name="Oshkin I.Y."/>
            <person name="Kulichevskaya I.S."/>
            <person name="Rijpstra W.I.C."/>
            <person name="Sinninghe Damste J.S."/>
            <person name="Rakitin A.L."/>
            <person name="Ravin N.V."/>
            <person name="Dedysh S.N."/>
        </authorList>
    </citation>
    <scope>NUCLEOTIDE SEQUENCE [LARGE SCALE GENOMIC DNA]</scope>
    <source>
        <strain evidence="10">AF10</strain>
    </source>
</reference>
<comment type="subcellular location">
    <subcellularLocation>
        <location evidence="1">Cell projection</location>
        <location evidence="1">Cilium</location>
    </subcellularLocation>
    <subcellularLocation>
        <location evidence="2">Cytoplasm</location>
    </subcellularLocation>
</comment>
<proteinExistence type="predicted"/>
<dbReference type="OrthoDB" id="99353at2"/>
<comment type="caution">
    <text evidence="9">The sequence shown here is derived from an EMBL/GenBank/DDBJ whole genome shotgun (WGS) entry which is preliminary data.</text>
</comment>
<dbReference type="Gene3D" id="2.120.10.30">
    <property type="entry name" value="TolB, C-terminal domain"/>
    <property type="match status" value="2"/>
</dbReference>
<evidence type="ECO:0000256" key="1">
    <source>
        <dbReference type="ARBA" id="ARBA00004138"/>
    </source>
</evidence>
<dbReference type="InterPro" id="IPR032109">
    <property type="entry name" value="Big_3_5"/>
</dbReference>
<dbReference type="EMBL" id="RDSM01000002">
    <property type="protein sequence ID" value="RXH56274.1"/>
    <property type="molecule type" value="Genomic_DNA"/>
</dbReference>
<dbReference type="GO" id="GO:0005737">
    <property type="term" value="C:cytoplasm"/>
    <property type="evidence" value="ECO:0007669"/>
    <property type="project" value="UniProtKB-SubCell"/>
</dbReference>
<keyword evidence="4" id="KW-0969">Cilium</keyword>
<dbReference type="AlphaFoldDB" id="A0A4V1L5M4"/>
<evidence type="ECO:0000259" key="8">
    <source>
        <dbReference type="Pfam" id="PF22544"/>
    </source>
</evidence>
<name>A0A4V1L5M4_9BACT</name>
<feature type="chain" id="PRO_5020865330" evidence="6">
    <location>
        <begin position="27"/>
        <end position="807"/>
    </location>
</feature>
<dbReference type="InterPro" id="IPR011042">
    <property type="entry name" value="6-blade_b-propeller_TolB-like"/>
</dbReference>
<keyword evidence="6" id="KW-0732">Signal</keyword>
<dbReference type="Gene3D" id="2.60.40.10">
    <property type="entry name" value="Immunoglobulins"/>
    <property type="match status" value="4"/>
</dbReference>
<dbReference type="PANTHER" id="PTHR46388">
    <property type="entry name" value="NHL REPEAT-CONTAINING PROTEIN 2"/>
    <property type="match status" value="1"/>
</dbReference>
<dbReference type="InterPro" id="IPR053879">
    <property type="entry name" value="HYDIN_VesB_CFA65-like_Ig"/>
</dbReference>
<reference evidence="9 10" key="1">
    <citation type="submission" date="2018-11" db="EMBL/GenBank/DDBJ databases">
        <authorList>
            <person name="Mardanov A.V."/>
            <person name="Ravin N.V."/>
            <person name="Dedysh S.N."/>
        </authorList>
    </citation>
    <scope>NUCLEOTIDE SEQUENCE [LARGE SCALE GENOMIC DNA]</scope>
    <source>
        <strain evidence="9 10">AF10</strain>
    </source>
</reference>
<evidence type="ECO:0000313" key="9">
    <source>
        <dbReference type="EMBL" id="RXH56274.1"/>
    </source>
</evidence>
<dbReference type="RefSeq" id="WP_128913767.1">
    <property type="nucleotide sequence ID" value="NZ_RDSM01000002.1"/>
</dbReference>
<keyword evidence="3" id="KW-0963">Cytoplasm</keyword>
<accession>A0A4V1L5M4</accession>
<dbReference type="Pfam" id="PF22544">
    <property type="entry name" value="HYDIN_VesB_CFA65-like_Ig"/>
    <property type="match status" value="1"/>
</dbReference>